<comment type="caution">
    <text evidence="1">The sequence shown here is derived from an EMBL/GenBank/DDBJ whole genome shotgun (WGS) entry which is preliminary data.</text>
</comment>
<proteinExistence type="predicted"/>
<protein>
    <submittedName>
        <fullName evidence="1">Uncharacterized protein</fullName>
    </submittedName>
</protein>
<dbReference type="EMBL" id="RKLQ01000002">
    <property type="protein sequence ID" value="MBX0304452.1"/>
    <property type="molecule type" value="Genomic_DNA"/>
</dbReference>
<evidence type="ECO:0000313" key="2">
    <source>
        <dbReference type="Proteomes" id="UP000783863"/>
    </source>
</evidence>
<gene>
    <name evidence="1" type="ORF">EGD98_12300</name>
</gene>
<accession>A0A8J8C8L0</accession>
<keyword evidence="2" id="KW-1185">Reference proteome</keyword>
<name>A0A8J8C8L0_9EURY</name>
<reference evidence="1" key="1">
    <citation type="submission" date="2021-06" db="EMBL/GenBank/DDBJ databases">
        <title>Halomicroarcula sp. F24A a new haloarchaeum isolated from saline soil.</title>
        <authorList>
            <person name="Duran-Viseras A."/>
            <person name="Sanchez-Porro C."/>
            <person name="Ventosa A."/>
        </authorList>
    </citation>
    <scope>NUCLEOTIDE SEQUENCE</scope>
    <source>
        <strain evidence="1">F24A</strain>
    </source>
</reference>
<dbReference type="Proteomes" id="UP000783863">
    <property type="component" value="Unassembled WGS sequence"/>
</dbReference>
<dbReference type="RefSeq" id="WP_220588669.1">
    <property type="nucleotide sequence ID" value="NZ_RKLQ01000002.1"/>
</dbReference>
<dbReference type="AlphaFoldDB" id="A0A8J8C8L0"/>
<sequence length="230" mass="26245">MTRDAVEAGFERYLSDLVDETYEAFDVAAVLRGSRSGSSRAVSKLLKNSRPLERHVVRPKLREYQRTILRQFDPVLDYAADTESDFGAYADEVLARDLYWDTLRRDIRSERREEIRERLLARQRAFGDALAPLVATDSDDFFGAVVAAYDREAALSMVEEHFVFTTPLQEEREAFAFELAIDPGDVLGGLARALPNLEVDFTDEALRSMRQAEKRVIPKAKTDIEQAYEE</sequence>
<evidence type="ECO:0000313" key="1">
    <source>
        <dbReference type="EMBL" id="MBX0304452.1"/>
    </source>
</evidence>
<organism evidence="1 2">
    <name type="scientific">Haloarcula salinisoli</name>
    <dbReference type="NCBI Taxonomy" id="2487746"/>
    <lineage>
        <taxon>Archaea</taxon>
        <taxon>Methanobacteriati</taxon>
        <taxon>Methanobacteriota</taxon>
        <taxon>Stenosarchaea group</taxon>
        <taxon>Halobacteria</taxon>
        <taxon>Halobacteriales</taxon>
        <taxon>Haloarculaceae</taxon>
        <taxon>Haloarcula</taxon>
    </lineage>
</organism>